<evidence type="ECO:0000313" key="3">
    <source>
        <dbReference type="EMBL" id="WJW69793.1"/>
    </source>
</evidence>
<keyword evidence="1" id="KW-0472">Membrane</keyword>
<dbReference type="RefSeq" id="WP_341471666.1">
    <property type="nucleotide sequence ID" value="NZ_CP128400.1"/>
</dbReference>
<reference evidence="2 4" key="1">
    <citation type="submission" date="2020-06" db="EMBL/GenBank/DDBJ databases">
        <title>Anoxygenic phototrophic Chloroflexota member uses a Type I reaction center.</title>
        <authorList>
            <person name="Tsuji J.M."/>
            <person name="Shaw N.A."/>
            <person name="Nagashima S."/>
            <person name="Venkiteswaran J."/>
            <person name="Schiff S.L."/>
            <person name="Hanada S."/>
            <person name="Tank M."/>
            <person name="Neufeld J.D."/>
        </authorList>
    </citation>
    <scope>NUCLEOTIDE SEQUENCE [LARGE SCALE GENOMIC DNA]</scope>
    <source>
        <strain evidence="2">L227-S17</strain>
    </source>
</reference>
<feature type="transmembrane region" description="Helical" evidence="1">
    <location>
        <begin position="90"/>
        <end position="112"/>
    </location>
</feature>
<dbReference type="EMBL" id="CP128400">
    <property type="protein sequence ID" value="WJW69793.1"/>
    <property type="molecule type" value="Genomic_DNA"/>
</dbReference>
<dbReference type="EMBL" id="JACATZ010000003">
    <property type="protein sequence ID" value="NWJ47889.1"/>
    <property type="molecule type" value="Genomic_DNA"/>
</dbReference>
<evidence type="ECO:0000313" key="4">
    <source>
        <dbReference type="Proteomes" id="UP000521676"/>
    </source>
</evidence>
<gene>
    <name evidence="2" type="ORF">HXX08_18705</name>
    <name evidence="3" type="ORF">OZ401_003423</name>
</gene>
<keyword evidence="5" id="KW-1185">Reference proteome</keyword>
<keyword evidence="1" id="KW-1133">Transmembrane helix</keyword>
<evidence type="ECO:0000313" key="5">
    <source>
        <dbReference type="Proteomes" id="UP001431572"/>
    </source>
</evidence>
<name>A0A8T7M700_9CHLR</name>
<dbReference type="Proteomes" id="UP001431572">
    <property type="component" value="Chromosome 2"/>
</dbReference>
<feature type="transmembrane region" description="Helical" evidence="1">
    <location>
        <begin position="152"/>
        <end position="170"/>
    </location>
</feature>
<organism evidence="2 4">
    <name type="scientific">Candidatus Chlorohelix allophototropha</name>
    <dbReference type="NCBI Taxonomy" id="3003348"/>
    <lineage>
        <taxon>Bacteria</taxon>
        <taxon>Bacillati</taxon>
        <taxon>Chloroflexota</taxon>
        <taxon>Chloroflexia</taxon>
        <taxon>Candidatus Chloroheliales</taxon>
        <taxon>Candidatus Chloroheliaceae</taxon>
        <taxon>Candidatus Chlorohelix</taxon>
    </lineage>
</organism>
<sequence>MDMKENNQNSNVSGVHIHYYDALERVLSERPVLKAPRNTSQRVLARLAALQPAEAQVMMATRVKYAPPTALPLPDIEDEDSLPINRRLGFYLFALGWVSLLIGLGALAWFFVLSPLLNGDKFGLIYWILDTQDGLMSYGRNLLNLFSHAAPYLPSFLSLIAGLVIMLLIFRVQRYRETA</sequence>
<keyword evidence="1" id="KW-0812">Transmembrane</keyword>
<dbReference type="AlphaFoldDB" id="A0A8T7M700"/>
<reference evidence="3" key="2">
    <citation type="journal article" date="2024" name="Nature">
        <title>Anoxygenic phototroph of the Chloroflexota uses a type I reaction centre.</title>
        <authorList>
            <person name="Tsuji J.M."/>
            <person name="Shaw N.A."/>
            <person name="Nagashima S."/>
            <person name="Venkiteswaran J.J."/>
            <person name="Schiff S.L."/>
            <person name="Watanabe T."/>
            <person name="Fukui M."/>
            <person name="Hanada S."/>
            <person name="Tank M."/>
            <person name="Neufeld J.D."/>
        </authorList>
    </citation>
    <scope>NUCLEOTIDE SEQUENCE</scope>
    <source>
        <strain evidence="3">L227-S17</strain>
    </source>
</reference>
<protein>
    <submittedName>
        <fullName evidence="2">Uncharacterized protein</fullName>
    </submittedName>
</protein>
<dbReference type="Proteomes" id="UP000521676">
    <property type="component" value="Unassembled WGS sequence"/>
</dbReference>
<evidence type="ECO:0000256" key="1">
    <source>
        <dbReference type="SAM" id="Phobius"/>
    </source>
</evidence>
<evidence type="ECO:0000313" key="2">
    <source>
        <dbReference type="EMBL" id="NWJ47889.1"/>
    </source>
</evidence>
<proteinExistence type="predicted"/>
<accession>A0A8T7M700</accession>